<evidence type="ECO:0008006" key="6">
    <source>
        <dbReference type="Google" id="ProtNLM"/>
    </source>
</evidence>
<keyword evidence="1" id="KW-0472">Membrane</keyword>
<evidence type="ECO:0000256" key="1">
    <source>
        <dbReference type="SAM" id="Phobius"/>
    </source>
</evidence>
<accession>A0A564FV41</accession>
<sequence length="130" mass="13628">MARQAREPESMLALMVAALREAGTLASRTVALARVEIDGNLRALVGLVAACVTIMVLVICAFFVFLAAAVKLLAALIGSEAVAALIVASPFLALALLLGVIGARRMALKNLEPWRSLRQAKLAAEGRHAP</sequence>
<dbReference type="EMBL" id="CABFVH010000005">
    <property type="protein sequence ID" value="VUF11550.1"/>
    <property type="molecule type" value="Genomic_DNA"/>
</dbReference>
<proteinExistence type="predicted"/>
<evidence type="ECO:0000313" key="2">
    <source>
        <dbReference type="EMBL" id="GJD57264.1"/>
    </source>
</evidence>
<protein>
    <recommendedName>
        <fullName evidence="6">Inner membrane protein YqjE</fullName>
    </recommendedName>
</protein>
<dbReference type="InterPro" id="IPR009937">
    <property type="entry name" value="Phage_holin_3_6"/>
</dbReference>
<feature type="transmembrane region" description="Helical" evidence="1">
    <location>
        <begin position="43"/>
        <end position="70"/>
    </location>
</feature>
<dbReference type="Proteomes" id="UP000401717">
    <property type="component" value="Unassembled WGS sequence"/>
</dbReference>
<organism evidence="3 4">
    <name type="scientific">Methylobacterium dankookense</name>
    <dbReference type="NCBI Taxonomy" id="560405"/>
    <lineage>
        <taxon>Bacteria</taxon>
        <taxon>Pseudomonadati</taxon>
        <taxon>Pseudomonadota</taxon>
        <taxon>Alphaproteobacteria</taxon>
        <taxon>Hyphomicrobiales</taxon>
        <taxon>Methylobacteriaceae</taxon>
        <taxon>Methylobacterium</taxon>
    </lineage>
</organism>
<dbReference type="Pfam" id="PF07332">
    <property type="entry name" value="Phage_holin_3_6"/>
    <property type="match status" value="1"/>
</dbReference>
<dbReference type="RefSeq" id="WP_238179158.1">
    <property type="nucleotide sequence ID" value="NZ_BPQI01000094.1"/>
</dbReference>
<evidence type="ECO:0000313" key="5">
    <source>
        <dbReference type="Proteomes" id="UP001055303"/>
    </source>
</evidence>
<reference evidence="2" key="2">
    <citation type="journal article" date="2021" name="Front. Microbiol.">
        <title>Comprehensive Comparative Genomics and Phenotyping of Methylobacterium Species.</title>
        <authorList>
            <person name="Alessa O."/>
            <person name="Ogura Y."/>
            <person name="Fujitani Y."/>
            <person name="Takami H."/>
            <person name="Hayashi T."/>
            <person name="Sahin N."/>
            <person name="Tani A."/>
        </authorList>
    </citation>
    <scope>NUCLEOTIDE SEQUENCE</scope>
    <source>
        <strain evidence="2">DSM 22415</strain>
    </source>
</reference>
<keyword evidence="1" id="KW-1133">Transmembrane helix</keyword>
<keyword evidence="1" id="KW-0812">Transmembrane</keyword>
<gene>
    <name evidence="2" type="ORF">IFDJLNFL_3165</name>
    <name evidence="3" type="ORF">MTDSW087_01232</name>
</gene>
<keyword evidence="5" id="KW-1185">Reference proteome</keyword>
<reference evidence="3 4" key="1">
    <citation type="submission" date="2019-06" db="EMBL/GenBank/DDBJ databases">
        <authorList>
            <person name="Rodrigo-Torres L."/>
            <person name="Arahal R. D."/>
            <person name="Lucena T."/>
        </authorList>
    </citation>
    <scope>NUCLEOTIDE SEQUENCE [LARGE SCALE GENOMIC DNA]</scope>
    <source>
        <strain evidence="3 4">SW08-7</strain>
    </source>
</reference>
<dbReference type="EMBL" id="BPQI01000094">
    <property type="protein sequence ID" value="GJD57264.1"/>
    <property type="molecule type" value="Genomic_DNA"/>
</dbReference>
<dbReference type="AlphaFoldDB" id="A0A564FV41"/>
<feature type="transmembrane region" description="Helical" evidence="1">
    <location>
        <begin position="82"/>
        <end position="103"/>
    </location>
</feature>
<evidence type="ECO:0000313" key="3">
    <source>
        <dbReference type="EMBL" id="VUF11550.1"/>
    </source>
</evidence>
<reference evidence="2" key="3">
    <citation type="submission" date="2021-08" db="EMBL/GenBank/DDBJ databases">
        <authorList>
            <person name="Tani A."/>
            <person name="Ola A."/>
            <person name="Ogura Y."/>
            <person name="Katsura K."/>
            <person name="Hayashi T."/>
        </authorList>
    </citation>
    <scope>NUCLEOTIDE SEQUENCE</scope>
    <source>
        <strain evidence="2">DSM 22415</strain>
    </source>
</reference>
<name>A0A564FV41_9HYPH</name>
<dbReference type="Proteomes" id="UP001055303">
    <property type="component" value="Unassembled WGS sequence"/>
</dbReference>
<evidence type="ECO:0000313" key="4">
    <source>
        <dbReference type="Proteomes" id="UP000401717"/>
    </source>
</evidence>